<evidence type="ECO:0000313" key="2">
    <source>
        <dbReference type="EMBL" id="MEK7950848.1"/>
    </source>
</evidence>
<dbReference type="PANTHER" id="PTHR48090:SF7">
    <property type="entry name" value="RFBJ PROTEIN"/>
    <property type="match status" value="1"/>
</dbReference>
<organism evidence="2 3">
    <name type="scientific">Luteolibacter soli</name>
    <dbReference type="NCBI Taxonomy" id="3135280"/>
    <lineage>
        <taxon>Bacteria</taxon>
        <taxon>Pseudomonadati</taxon>
        <taxon>Verrucomicrobiota</taxon>
        <taxon>Verrucomicrobiia</taxon>
        <taxon>Verrucomicrobiales</taxon>
        <taxon>Verrucomicrobiaceae</taxon>
        <taxon>Luteolibacter</taxon>
    </lineage>
</organism>
<proteinExistence type="predicted"/>
<dbReference type="Proteomes" id="UP001371305">
    <property type="component" value="Unassembled WGS sequence"/>
</dbReference>
<evidence type="ECO:0000259" key="1">
    <source>
        <dbReference type="Pfam" id="PF00535"/>
    </source>
</evidence>
<dbReference type="Gene3D" id="3.90.550.10">
    <property type="entry name" value="Spore Coat Polysaccharide Biosynthesis Protein SpsA, Chain A"/>
    <property type="match status" value="1"/>
</dbReference>
<name>A0ABU9AT00_9BACT</name>
<dbReference type="RefSeq" id="WP_341404449.1">
    <property type="nucleotide sequence ID" value="NZ_JBBUKT010000003.1"/>
</dbReference>
<comment type="caution">
    <text evidence="2">The sequence shown here is derived from an EMBL/GenBank/DDBJ whole genome shotgun (WGS) entry which is preliminary data.</text>
</comment>
<dbReference type="Pfam" id="PF00535">
    <property type="entry name" value="Glycos_transf_2"/>
    <property type="match status" value="1"/>
</dbReference>
<sequence>MRLSIIIPVFNEVALVTTLLEKVVALELDDGMAKEIVIVDDGSTDGTLEVLHAFHTAHPETRLLVHEKNSGKGAAVRTGMQAAQGDIFIIQDADLEYDPEDIREVVRPVVTGQASVVYGSRILREKALGRSGVLGLVTGKHPHSYVLAYLGGVTITQWINLITGACLTDEPTCYKSFRRAALEGIEIDSDDFAWEPEITVKLLLRGIEIREVPIAYHPRKNRDGKKINWRDGVKALWTAGKYRFRKSS</sequence>
<dbReference type="InterPro" id="IPR050256">
    <property type="entry name" value="Glycosyltransferase_2"/>
</dbReference>
<dbReference type="InterPro" id="IPR001173">
    <property type="entry name" value="Glyco_trans_2-like"/>
</dbReference>
<keyword evidence="3" id="KW-1185">Reference proteome</keyword>
<feature type="domain" description="Glycosyltransferase 2-like" evidence="1">
    <location>
        <begin position="4"/>
        <end position="127"/>
    </location>
</feature>
<protein>
    <submittedName>
        <fullName evidence="2">Glycosyltransferase family 2 protein</fullName>
    </submittedName>
</protein>
<evidence type="ECO:0000313" key="3">
    <source>
        <dbReference type="Proteomes" id="UP001371305"/>
    </source>
</evidence>
<gene>
    <name evidence="2" type="ORF">WKV53_10090</name>
</gene>
<reference evidence="2 3" key="1">
    <citation type="submission" date="2024-04" db="EMBL/GenBank/DDBJ databases">
        <title>Luteolibacter sp. isolated from soil.</title>
        <authorList>
            <person name="An J."/>
        </authorList>
    </citation>
    <scope>NUCLEOTIDE SEQUENCE [LARGE SCALE GENOMIC DNA]</scope>
    <source>
        <strain evidence="2 3">Y139</strain>
    </source>
</reference>
<dbReference type="SUPFAM" id="SSF53448">
    <property type="entry name" value="Nucleotide-diphospho-sugar transferases"/>
    <property type="match status" value="1"/>
</dbReference>
<dbReference type="PANTHER" id="PTHR48090">
    <property type="entry name" value="UNDECAPRENYL-PHOSPHATE 4-DEOXY-4-FORMAMIDO-L-ARABINOSE TRANSFERASE-RELATED"/>
    <property type="match status" value="1"/>
</dbReference>
<accession>A0ABU9AT00</accession>
<dbReference type="CDD" id="cd04179">
    <property type="entry name" value="DPM_DPG-synthase_like"/>
    <property type="match status" value="1"/>
</dbReference>
<dbReference type="InterPro" id="IPR029044">
    <property type="entry name" value="Nucleotide-diphossugar_trans"/>
</dbReference>
<dbReference type="EMBL" id="JBBUKT010000003">
    <property type="protein sequence ID" value="MEK7950848.1"/>
    <property type="molecule type" value="Genomic_DNA"/>
</dbReference>